<gene>
    <name evidence="1" type="ORF">DPMN_094116</name>
</gene>
<reference evidence="1" key="1">
    <citation type="journal article" date="2019" name="bioRxiv">
        <title>The Genome of the Zebra Mussel, Dreissena polymorpha: A Resource for Invasive Species Research.</title>
        <authorList>
            <person name="McCartney M.A."/>
            <person name="Auch B."/>
            <person name="Kono T."/>
            <person name="Mallez S."/>
            <person name="Zhang Y."/>
            <person name="Obille A."/>
            <person name="Becker A."/>
            <person name="Abrahante J.E."/>
            <person name="Garbe J."/>
            <person name="Badalamenti J.P."/>
            <person name="Herman A."/>
            <person name="Mangelson H."/>
            <person name="Liachko I."/>
            <person name="Sullivan S."/>
            <person name="Sone E.D."/>
            <person name="Koren S."/>
            <person name="Silverstein K.A.T."/>
            <person name="Beckman K.B."/>
            <person name="Gohl D.M."/>
        </authorList>
    </citation>
    <scope>NUCLEOTIDE SEQUENCE</scope>
    <source>
        <strain evidence="1">Duluth1</strain>
        <tissue evidence="1">Whole animal</tissue>
    </source>
</reference>
<sequence>MCMFYFLTDAAESDAFFAKPLDFFLSDAEDINSSTVVIPEAGPVEDIDSDGFSANEFIVCLDRPYKYSPDVVLEDFIFSTLRDSCEQALKMDKNFKYMTYSSNLKYVELYDSDVHWEMPRVKTCISANKDLTIKIMVLGKSLPDSHTIYKRIGSSCYSIKSIQKVFDIISKYYICEGNTETELQDLIPVGSFMDIPDGYKYQG</sequence>
<keyword evidence="2" id="KW-1185">Reference proteome</keyword>
<dbReference type="AlphaFoldDB" id="A0A9D4L5E4"/>
<dbReference type="Proteomes" id="UP000828390">
    <property type="component" value="Unassembled WGS sequence"/>
</dbReference>
<dbReference type="EMBL" id="JAIWYP010000003">
    <property type="protein sequence ID" value="KAH3851634.1"/>
    <property type="molecule type" value="Genomic_DNA"/>
</dbReference>
<evidence type="ECO:0000313" key="1">
    <source>
        <dbReference type="EMBL" id="KAH3851634.1"/>
    </source>
</evidence>
<name>A0A9D4L5E4_DREPO</name>
<protein>
    <submittedName>
        <fullName evidence="1">Uncharacterized protein</fullName>
    </submittedName>
</protein>
<evidence type="ECO:0000313" key="2">
    <source>
        <dbReference type="Proteomes" id="UP000828390"/>
    </source>
</evidence>
<accession>A0A9D4L5E4</accession>
<reference evidence="1" key="2">
    <citation type="submission" date="2020-11" db="EMBL/GenBank/DDBJ databases">
        <authorList>
            <person name="McCartney M.A."/>
            <person name="Auch B."/>
            <person name="Kono T."/>
            <person name="Mallez S."/>
            <person name="Becker A."/>
            <person name="Gohl D.M."/>
            <person name="Silverstein K.A.T."/>
            <person name="Koren S."/>
            <person name="Bechman K.B."/>
            <person name="Herman A."/>
            <person name="Abrahante J.E."/>
            <person name="Garbe J."/>
        </authorList>
    </citation>
    <scope>NUCLEOTIDE SEQUENCE</scope>
    <source>
        <strain evidence="1">Duluth1</strain>
        <tissue evidence="1">Whole animal</tissue>
    </source>
</reference>
<organism evidence="1 2">
    <name type="scientific">Dreissena polymorpha</name>
    <name type="common">Zebra mussel</name>
    <name type="synonym">Mytilus polymorpha</name>
    <dbReference type="NCBI Taxonomy" id="45954"/>
    <lineage>
        <taxon>Eukaryota</taxon>
        <taxon>Metazoa</taxon>
        <taxon>Spiralia</taxon>
        <taxon>Lophotrochozoa</taxon>
        <taxon>Mollusca</taxon>
        <taxon>Bivalvia</taxon>
        <taxon>Autobranchia</taxon>
        <taxon>Heteroconchia</taxon>
        <taxon>Euheterodonta</taxon>
        <taxon>Imparidentia</taxon>
        <taxon>Neoheterodontei</taxon>
        <taxon>Myida</taxon>
        <taxon>Dreissenoidea</taxon>
        <taxon>Dreissenidae</taxon>
        <taxon>Dreissena</taxon>
    </lineage>
</organism>
<proteinExistence type="predicted"/>
<comment type="caution">
    <text evidence="1">The sequence shown here is derived from an EMBL/GenBank/DDBJ whole genome shotgun (WGS) entry which is preliminary data.</text>
</comment>